<dbReference type="Pfam" id="PF22725">
    <property type="entry name" value="GFO_IDH_MocA_C3"/>
    <property type="match status" value="1"/>
</dbReference>
<dbReference type="Gene3D" id="3.30.360.10">
    <property type="entry name" value="Dihydrodipicolinate Reductase, domain 2"/>
    <property type="match status" value="1"/>
</dbReference>
<dbReference type="EMBL" id="JAVDWA010000003">
    <property type="protein sequence ID" value="MDR7073478.1"/>
    <property type="molecule type" value="Genomic_DNA"/>
</dbReference>
<evidence type="ECO:0000313" key="3">
    <source>
        <dbReference type="EMBL" id="MDR7073478.1"/>
    </source>
</evidence>
<dbReference type="Pfam" id="PF01408">
    <property type="entry name" value="GFO_IDH_MocA"/>
    <property type="match status" value="1"/>
</dbReference>
<feature type="domain" description="GFO/IDH/MocA-like oxidoreductase" evidence="2">
    <location>
        <begin position="133"/>
        <end position="262"/>
    </location>
</feature>
<dbReference type="RefSeq" id="WP_310258962.1">
    <property type="nucleotide sequence ID" value="NZ_JAVDWA010000003.1"/>
</dbReference>
<organism evidence="3 4">
    <name type="scientific">Fictibacillus barbaricus</name>
    <dbReference type="NCBI Taxonomy" id="182136"/>
    <lineage>
        <taxon>Bacteria</taxon>
        <taxon>Bacillati</taxon>
        <taxon>Bacillota</taxon>
        <taxon>Bacilli</taxon>
        <taxon>Bacillales</taxon>
        <taxon>Fictibacillaceae</taxon>
        <taxon>Fictibacillus</taxon>
    </lineage>
</organism>
<dbReference type="PANTHER" id="PTHR43249">
    <property type="entry name" value="UDP-N-ACETYL-2-AMINO-2-DEOXY-D-GLUCURONATE OXIDASE"/>
    <property type="match status" value="1"/>
</dbReference>
<evidence type="ECO:0000259" key="1">
    <source>
        <dbReference type="Pfam" id="PF01408"/>
    </source>
</evidence>
<name>A0ABU1U1W9_9BACL</name>
<dbReference type="Gene3D" id="3.40.50.720">
    <property type="entry name" value="NAD(P)-binding Rossmann-like Domain"/>
    <property type="match status" value="1"/>
</dbReference>
<keyword evidence="4" id="KW-1185">Reference proteome</keyword>
<gene>
    <name evidence="3" type="ORF">J2X07_002464</name>
</gene>
<dbReference type="InterPro" id="IPR000683">
    <property type="entry name" value="Gfo/Idh/MocA-like_OxRdtase_N"/>
</dbReference>
<dbReference type="InterPro" id="IPR055170">
    <property type="entry name" value="GFO_IDH_MocA-like_dom"/>
</dbReference>
<comment type="caution">
    <text evidence="3">The sequence shown here is derived from an EMBL/GenBank/DDBJ whole genome shotgun (WGS) entry which is preliminary data.</text>
</comment>
<feature type="domain" description="Gfo/Idh/MocA-like oxidoreductase N-terminal" evidence="1">
    <location>
        <begin position="4"/>
        <end position="123"/>
    </location>
</feature>
<sequence length="350" mass="39294">MSSVKVGIIGASWFADLWYLPVLQMHPTVSLSAICSKNGKNAKKMAEKYNIPATYTSFEEMVDQEELDGICIITPNNTHADIVLTAVKKGLHVICEKPLAMDMEESKRIVESVQKSAIIHAVNFTYRENPAVKQMKDYLVRNKIGSILEADFEYTGDYGIHSSPGWRGEVEIGGRGGVLADLGSHLIDLAQFLFEGTIHPLDASVQVIKKDSNETERAPDSVFFTAQLPNCAHASFQTSWVRYQGSNGQTIKINVYGDKGKMELLSTEVGITLNVTNDTKKKHTWIVKEGSCEENFRPWRLTSQNEIWKWADRIAEPYVPVDQPDFYDGHLTQVVMDQILEKASYSKIEK</sequence>
<protein>
    <submittedName>
        <fullName evidence="3">Dehydrogenase</fullName>
    </submittedName>
</protein>
<dbReference type="InterPro" id="IPR036291">
    <property type="entry name" value="NAD(P)-bd_dom_sf"/>
</dbReference>
<dbReference type="Proteomes" id="UP001258181">
    <property type="component" value="Unassembled WGS sequence"/>
</dbReference>
<dbReference type="PANTHER" id="PTHR43249:SF1">
    <property type="entry name" value="D-GLUCOSIDE 3-DEHYDROGENASE"/>
    <property type="match status" value="1"/>
</dbReference>
<evidence type="ECO:0000313" key="4">
    <source>
        <dbReference type="Proteomes" id="UP001258181"/>
    </source>
</evidence>
<dbReference type="InterPro" id="IPR052515">
    <property type="entry name" value="Gfo/Idh/MocA_Oxidoreductase"/>
</dbReference>
<reference evidence="3 4" key="1">
    <citation type="submission" date="2023-07" db="EMBL/GenBank/DDBJ databases">
        <title>Sorghum-associated microbial communities from plants grown in Nebraska, USA.</title>
        <authorList>
            <person name="Schachtman D."/>
        </authorList>
    </citation>
    <scope>NUCLEOTIDE SEQUENCE [LARGE SCALE GENOMIC DNA]</scope>
    <source>
        <strain evidence="3 4">BE211</strain>
    </source>
</reference>
<accession>A0ABU1U1W9</accession>
<proteinExistence type="predicted"/>
<evidence type="ECO:0000259" key="2">
    <source>
        <dbReference type="Pfam" id="PF22725"/>
    </source>
</evidence>
<dbReference type="SUPFAM" id="SSF51735">
    <property type="entry name" value="NAD(P)-binding Rossmann-fold domains"/>
    <property type="match status" value="1"/>
</dbReference>
<dbReference type="SUPFAM" id="SSF55347">
    <property type="entry name" value="Glyceraldehyde-3-phosphate dehydrogenase-like, C-terminal domain"/>
    <property type="match status" value="1"/>
</dbReference>